<dbReference type="EMBL" id="JAUESC010000003">
    <property type="protein sequence ID" value="KAK0600264.1"/>
    <property type="molecule type" value="Genomic_DNA"/>
</dbReference>
<keyword evidence="3" id="KW-1185">Reference proteome</keyword>
<dbReference type="InterPro" id="IPR013103">
    <property type="entry name" value="RVT_2"/>
</dbReference>
<organism evidence="2 3">
    <name type="scientific">Acer saccharum</name>
    <name type="common">Sugar maple</name>
    <dbReference type="NCBI Taxonomy" id="4024"/>
    <lineage>
        <taxon>Eukaryota</taxon>
        <taxon>Viridiplantae</taxon>
        <taxon>Streptophyta</taxon>
        <taxon>Embryophyta</taxon>
        <taxon>Tracheophyta</taxon>
        <taxon>Spermatophyta</taxon>
        <taxon>Magnoliopsida</taxon>
        <taxon>eudicotyledons</taxon>
        <taxon>Gunneridae</taxon>
        <taxon>Pentapetalae</taxon>
        <taxon>rosids</taxon>
        <taxon>malvids</taxon>
        <taxon>Sapindales</taxon>
        <taxon>Sapindaceae</taxon>
        <taxon>Hippocastanoideae</taxon>
        <taxon>Acereae</taxon>
        <taxon>Acer</taxon>
    </lineage>
</organism>
<comment type="caution">
    <text evidence="2">The sequence shown here is derived from an EMBL/GenBank/DDBJ whole genome shotgun (WGS) entry which is preliminary data.</text>
</comment>
<protein>
    <recommendedName>
        <fullName evidence="1">Reverse transcriptase Ty1/copia-type domain-containing protein</fullName>
    </recommendedName>
</protein>
<feature type="domain" description="Reverse transcriptase Ty1/copia-type" evidence="1">
    <location>
        <begin position="4"/>
        <end position="120"/>
    </location>
</feature>
<reference evidence="2" key="1">
    <citation type="journal article" date="2022" name="Plant J.">
        <title>Strategies of tolerance reflected in two North American maple genomes.</title>
        <authorList>
            <person name="McEvoy S.L."/>
            <person name="Sezen U.U."/>
            <person name="Trouern-Trend A."/>
            <person name="McMahon S.M."/>
            <person name="Schaberg P.G."/>
            <person name="Yang J."/>
            <person name="Wegrzyn J.L."/>
            <person name="Swenson N.G."/>
        </authorList>
    </citation>
    <scope>NUCLEOTIDE SEQUENCE</scope>
    <source>
        <strain evidence="2">NS2018</strain>
    </source>
</reference>
<sequence length="120" mass="13745">MFDNKVWSLVDLPKGIKLIGCKWVYKRKRGMDGKVETFKARLVAKGYTQKEGIDYEETFSPVAMLKSIRILLSIAASLDLKIWQMDVKTAFLNGSLDESIYMMQPEGFIEKGQMENVCKL</sequence>
<dbReference type="Proteomes" id="UP001168877">
    <property type="component" value="Unassembled WGS sequence"/>
</dbReference>
<gene>
    <name evidence="2" type="ORF">LWI29_013236</name>
</gene>
<dbReference type="Pfam" id="PF07727">
    <property type="entry name" value="RVT_2"/>
    <property type="match status" value="1"/>
</dbReference>
<proteinExistence type="predicted"/>
<reference evidence="2" key="2">
    <citation type="submission" date="2023-06" db="EMBL/GenBank/DDBJ databases">
        <authorList>
            <person name="Swenson N.G."/>
            <person name="Wegrzyn J.L."/>
            <person name="Mcevoy S.L."/>
        </authorList>
    </citation>
    <scope>NUCLEOTIDE SEQUENCE</scope>
    <source>
        <strain evidence="2">NS2018</strain>
        <tissue evidence="2">Leaf</tissue>
    </source>
</reference>
<evidence type="ECO:0000313" key="2">
    <source>
        <dbReference type="EMBL" id="KAK0600264.1"/>
    </source>
</evidence>
<accession>A0AA39VVB1</accession>
<name>A0AA39VVB1_ACESA</name>
<evidence type="ECO:0000259" key="1">
    <source>
        <dbReference type="Pfam" id="PF07727"/>
    </source>
</evidence>
<dbReference type="AlphaFoldDB" id="A0AA39VVB1"/>
<evidence type="ECO:0000313" key="3">
    <source>
        <dbReference type="Proteomes" id="UP001168877"/>
    </source>
</evidence>